<dbReference type="CDD" id="cd03224">
    <property type="entry name" value="ABC_TM1139_LivF_branched"/>
    <property type="match status" value="1"/>
</dbReference>
<sequence>MAYLLEVKDLCVGYYNVQVLTDINFYLQQGEIVALIGSNGTGKSTFLKTLIGWLTPWRGEIVFQGKKLNNLLPHEIIRLGIAICPEGRRVFPGLTVLENLKMGAYTRQAQEWRADLEKVFNLFPRLAERKNQLAGSLSGGEQQMLALGRALMAKPKLLLIDELSLGLAPVIVENLINTVKEIREQGVSILLVEQNAQLALEISNRTYVLEGGRIVLSGLSQELLNEESIKKAYLGI</sequence>
<dbReference type="GO" id="GO:0016887">
    <property type="term" value="F:ATP hydrolysis activity"/>
    <property type="evidence" value="ECO:0007669"/>
    <property type="project" value="InterPro"/>
</dbReference>
<reference evidence="7 8" key="1">
    <citation type="submission" date="2017-04" db="EMBL/GenBank/DDBJ databases">
        <authorList>
            <person name="Afonso C.L."/>
            <person name="Miller P.J."/>
            <person name="Scott M.A."/>
            <person name="Spackman E."/>
            <person name="Goraichik I."/>
            <person name="Dimitrov K.M."/>
            <person name="Suarez D.L."/>
            <person name="Swayne D.E."/>
        </authorList>
    </citation>
    <scope>NUCLEOTIDE SEQUENCE [LARGE SCALE GENOMIC DNA]</scope>
    <source>
        <strain evidence="7 8">ToBE</strain>
    </source>
</reference>
<dbReference type="SUPFAM" id="SSF52540">
    <property type="entry name" value="P-loop containing nucleoside triphosphate hydrolases"/>
    <property type="match status" value="1"/>
</dbReference>
<dbReference type="RefSeq" id="WP_084663804.1">
    <property type="nucleotide sequence ID" value="NZ_LT838272.1"/>
</dbReference>
<dbReference type="PANTHER" id="PTHR43820">
    <property type="entry name" value="HIGH-AFFINITY BRANCHED-CHAIN AMINO ACID TRANSPORT ATP-BINDING PROTEIN LIVF"/>
    <property type="match status" value="1"/>
</dbReference>
<dbReference type="PROSITE" id="PS50893">
    <property type="entry name" value="ABC_TRANSPORTER_2"/>
    <property type="match status" value="1"/>
</dbReference>
<dbReference type="InterPro" id="IPR052156">
    <property type="entry name" value="BCAA_Transport_ATP-bd_LivF"/>
</dbReference>
<keyword evidence="4 7" id="KW-0067">ATP-binding</keyword>
<evidence type="ECO:0000259" key="6">
    <source>
        <dbReference type="PROSITE" id="PS50893"/>
    </source>
</evidence>
<name>A0A1W1VFD6_9FIRM</name>
<keyword evidence="2" id="KW-0813">Transport</keyword>
<evidence type="ECO:0000256" key="4">
    <source>
        <dbReference type="ARBA" id="ARBA00022840"/>
    </source>
</evidence>
<dbReference type="GO" id="GO:0005524">
    <property type="term" value="F:ATP binding"/>
    <property type="evidence" value="ECO:0007669"/>
    <property type="project" value="UniProtKB-KW"/>
</dbReference>
<proteinExistence type="inferred from homology"/>
<feature type="domain" description="ABC transporter" evidence="6">
    <location>
        <begin position="5"/>
        <end position="236"/>
    </location>
</feature>
<keyword evidence="3" id="KW-0547">Nucleotide-binding</keyword>
<evidence type="ECO:0000313" key="8">
    <source>
        <dbReference type="Proteomes" id="UP000192569"/>
    </source>
</evidence>
<evidence type="ECO:0000256" key="3">
    <source>
        <dbReference type="ARBA" id="ARBA00022741"/>
    </source>
</evidence>
<dbReference type="STRING" id="698762.SAMN00808754_0545"/>
<accession>A0A1W1VFD6</accession>
<keyword evidence="5" id="KW-0029">Amino-acid transport</keyword>
<dbReference type="EMBL" id="LT838272">
    <property type="protein sequence ID" value="SMB91930.1"/>
    <property type="molecule type" value="Genomic_DNA"/>
</dbReference>
<comment type="similarity">
    <text evidence="1">Belongs to the ABC transporter superfamily.</text>
</comment>
<dbReference type="GO" id="GO:0015658">
    <property type="term" value="F:branched-chain amino acid transmembrane transporter activity"/>
    <property type="evidence" value="ECO:0007669"/>
    <property type="project" value="TreeGrafter"/>
</dbReference>
<gene>
    <name evidence="7" type="ORF">SAMN00808754_0545</name>
</gene>
<dbReference type="Proteomes" id="UP000192569">
    <property type="component" value="Chromosome I"/>
</dbReference>
<keyword evidence="8" id="KW-1185">Reference proteome</keyword>
<dbReference type="InterPro" id="IPR017871">
    <property type="entry name" value="ABC_transporter-like_CS"/>
</dbReference>
<dbReference type="InterPro" id="IPR003593">
    <property type="entry name" value="AAA+_ATPase"/>
</dbReference>
<dbReference type="AlphaFoldDB" id="A0A1W1VFD6"/>
<organism evidence="7 8">
    <name type="scientific">Thermanaeromonas toyohensis ToBE</name>
    <dbReference type="NCBI Taxonomy" id="698762"/>
    <lineage>
        <taxon>Bacteria</taxon>
        <taxon>Bacillati</taxon>
        <taxon>Bacillota</taxon>
        <taxon>Clostridia</taxon>
        <taxon>Neomoorellales</taxon>
        <taxon>Neomoorellaceae</taxon>
        <taxon>Thermanaeromonas</taxon>
    </lineage>
</organism>
<evidence type="ECO:0000256" key="2">
    <source>
        <dbReference type="ARBA" id="ARBA00022448"/>
    </source>
</evidence>
<protein>
    <submittedName>
        <fullName evidence="7">Amino acid/amide ABC transporter ATP-binding protein 2, HAAT family</fullName>
    </submittedName>
</protein>
<dbReference type="Gene3D" id="3.40.50.300">
    <property type="entry name" value="P-loop containing nucleotide triphosphate hydrolases"/>
    <property type="match status" value="1"/>
</dbReference>
<dbReference type="SMART" id="SM00382">
    <property type="entry name" value="AAA"/>
    <property type="match status" value="1"/>
</dbReference>
<dbReference type="GO" id="GO:0015807">
    <property type="term" value="P:L-amino acid transport"/>
    <property type="evidence" value="ECO:0007669"/>
    <property type="project" value="TreeGrafter"/>
</dbReference>
<dbReference type="PANTHER" id="PTHR43820:SF4">
    <property type="entry name" value="HIGH-AFFINITY BRANCHED-CHAIN AMINO ACID TRANSPORT ATP-BINDING PROTEIN LIVF"/>
    <property type="match status" value="1"/>
</dbReference>
<dbReference type="OrthoDB" id="9779136at2"/>
<evidence type="ECO:0000256" key="5">
    <source>
        <dbReference type="ARBA" id="ARBA00022970"/>
    </source>
</evidence>
<dbReference type="PROSITE" id="PS00211">
    <property type="entry name" value="ABC_TRANSPORTER_1"/>
    <property type="match status" value="1"/>
</dbReference>
<dbReference type="InterPro" id="IPR027417">
    <property type="entry name" value="P-loop_NTPase"/>
</dbReference>
<evidence type="ECO:0000313" key="7">
    <source>
        <dbReference type="EMBL" id="SMB91930.1"/>
    </source>
</evidence>
<evidence type="ECO:0000256" key="1">
    <source>
        <dbReference type="ARBA" id="ARBA00005417"/>
    </source>
</evidence>
<dbReference type="InterPro" id="IPR003439">
    <property type="entry name" value="ABC_transporter-like_ATP-bd"/>
</dbReference>
<dbReference type="Pfam" id="PF00005">
    <property type="entry name" value="ABC_tran"/>
    <property type="match status" value="1"/>
</dbReference>